<comment type="caution">
    <text evidence="1">The sequence shown here is derived from an EMBL/GenBank/DDBJ whole genome shotgun (WGS) entry which is preliminary data.</text>
</comment>
<reference evidence="2" key="1">
    <citation type="journal article" date="2019" name="Int. J. Syst. Evol. Microbiol.">
        <title>The Global Catalogue of Microorganisms (GCM) 10K type strain sequencing project: providing services to taxonomists for standard genome sequencing and annotation.</title>
        <authorList>
            <consortium name="The Broad Institute Genomics Platform"/>
            <consortium name="The Broad Institute Genome Sequencing Center for Infectious Disease"/>
            <person name="Wu L."/>
            <person name="Ma J."/>
        </authorList>
    </citation>
    <scope>NUCLEOTIDE SEQUENCE [LARGE SCALE GENOMIC DNA]</scope>
    <source>
        <strain evidence="2">CGMCC 1.15772</strain>
    </source>
</reference>
<gene>
    <name evidence="1" type="ORF">ACFQRL_00055</name>
</gene>
<dbReference type="RefSeq" id="WP_262872295.1">
    <property type="nucleotide sequence ID" value="NZ_BAABKW010000008.1"/>
</dbReference>
<accession>A0ABW2HD19</accession>
<dbReference type="Proteomes" id="UP001596507">
    <property type="component" value="Unassembled WGS sequence"/>
</dbReference>
<evidence type="ECO:0000313" key="2">
    <source>
        <dbReference type="Proteomes" id="UP001596507"/>
    </source>
</evidence>
<name>A0ABW2HD19_9MICO</name>
<sequence length="110" mass="12780">MPDRIMFVQLKTGYDTDAGPSWISLVRFTKTWRTAHFHGRALRRITGTAYSNFDANFYDVETQERYWISGPKRDQTDARYRHHTPIVDDDARTPYEAFLAGAPLPGRERG</sequence>
<dbReference type="EMBL" id="JBHTBE010000001">
    <property type="protein sequence ID" value="MFC7267340.1"/>
    <property type="molecule type" value="Genomic_DNA"/>
</dbReference>
<evidence type="ECO:0000313" key="1">
    <source>
        <dbReference type="EMBL" id="MFC7267340.1"/>
    </source>
</evidence>
<protein>
    <submittedName>
        <fullName evidence="1">Uncharacterized protein</fullName>
    </submittedName>
</protein>
<proteinExistence type="predicted"/>
<keyword evidence="2" id="KW-1185">Reference proteome</keyword>
<organism evidence="1 2">
    <name type="scientific">Microbacterium fluvii</name>
    <dbReference type="NCBI Taxonomy" id="415215"/>
    <lineage>
        <taxon>Bacteria</taxon>
        <taxon>Bacillati</taxon>
        <taxon>Actinomycetota</taxon>
        <taxon>Actinomycetes</taxon>
        <taxon>Micrococcales</taxon>
        <taxon>Microbacteriaceae</taxon>
        <taxon>Microbacterium</taxon>
    </lineage>
</organism>